<keyword evidence="1" id="KW-0677">Repeat</keyword>
<dbReference type="InterPro" id="IPR019734">
    <property type="entry name" value="TPR_rpt"/>
</dbReference>
<evidence type="ECO:0000256" key="3">
    <source>
        <dbReference type="PROSITE-ProRule" id="PRU00339"/>
    </source>
</evidence>
<dbReference type="AlphaFoldDB" id="A0A3E2BIZ3"/>
<evidence type="ECO:0000313" key="5">
    <source>
        <dbReference type="Proteomes" id="UP000257323"/>
    </source>
</evidence>
<proteinExistence type="predicted"/>
<gene>
    <name evidence="4" type="ORF">OP8BY_2479</name>
</gene>
<dbReference type="EMBL" id="QUAH01000023">
    <property type="protein sequence ID" value="RFT14701.1"/>
    <property type="molecule type" value="Genomic_DNA"/>
</dbReference>
<dbReference type="Proteomes" id="UP000257323">
    <property type="component" value="Unassembled WGS sequence"/>
</dbReference>
<evidence type="ECO:0000256" key="2">
    <source>
        <dbReference type="ARBA" id="ARBA00022803"/>
    </source>
</evidence>
<dbReference type="InterPro" id="IPR051012">
    <property type="entry name" value="CellSynth/LPSAsmb/PSIAsmb"/>
</dbReference>
<dbReference type="Pfam" id="PF13181">
    <property type="entry name" value="TPR_8"/>
    <property type="match status" value="2"/>
</dbReference>
<accession>A0A3E2BIZ3</accession>
<feature type="repeat" description="TPR" evidence="3">
    <location>
        <begin position="61"/>
        <end position="94"/>
    </location>
</feature>
<dbReference type="SMART" id="SM00028">
    <property type="entry name" value="TPR"/>
    <property type="match status" value="9"/>
</dbReference>
<feature type="repeat" description="TPR" evidence="3">
    <location>
        <begin position="115"/>
        <end position="148"/>
    </location>
</feature>
<dbReference type="InterPro" id="IPR011990">
    <property type="entry name" value="TPR-like_helical_dom_sf"/>
</dbReference>
<protein>
    <submittedName>
        <fullName evidence="4">TPR repeat-containing protein</fullName>
    </submittedName>
</protein>
<sequence>MNGKYDRIKIIEQAERLVRAGKLREAIIEYEKLLDEDPTDVSINNIVGDLYVRLGQTERAIRSFEKVAAEYEKKTQYSQALAILKKICRLNPENPVYFINMADLYTRQGFTAEAKREYLRVAEIYLRAKRVEEAIELYEKVVRLDRDDLNARMQLAALYKLDGRPERAVNELLEAADLKMADGRIDEAHKILVEARKLNPDNPRASLKLAQVLRLKGQAEEAMELARAAMEKNPHDLDALTFLGNVYFEEGKFEAAKEVFTEILNFYPLNVNARYKLGRINLGQGDVDRAFEYFEPLIDSYLKKRKEDKAVGLIGLILTVRKDHLPSMEKLAAIFRESKDARRLEQVDRAILAELKRIGEKSRMISYYAELLKLKPSDEKLALEYRELKKELLLGDEEEATYDTWVPSREQEEEIQAGLAQADVYIQEGLARLARRVVEGLLLKYPNDPLIKQKLNYIDNLKTQLSESELIKKVEKATVIETQVIRPTKGKSQERETMKTGLPFEEEILGEDKVNPLDIFRDTGIAPIISSDGREKKYYDLYENVRAELAIISAIYLRQKKGVTIQFEKELSSIVSDFRKGIRDKIPEEDYQIHMQLGLAFMEQGLLDEAIEEFNLASRDKNQLLECLNLISNCHRLKGNMEEAERWMNRAIKLVAPGSDQYFALMYDLGLIVELSGDVERALSIYREIQSWNPTYRGISDKIEKLSNLGGTPSSALN</sequence>
<dbReference type="PANTHER" id="PTHR45586">
    <property type="entry name" value="TPR REPEAT-CONTAINING PROTEIN PA4667"/>
    <property type="match status" value="1"/>
</dbReference>
<dbReference type="Pfam" id="PF13432">
    <property type="entry name" value="TPR_16"/>
    <property type="match status" value="2"/>
</dbReference>
<dbReference type="Pfam" id="PF14559">
    <property type="entry name" value="TPR_19"/>
    <property type="match status" value="1"/>
</dbReference>
<reference evidence="4 5" key="1">
    <citation type="submission" date="2018-08" db="EMBL/GenBank/DDBJ databases">
        <title>Genome analysis of the thermophilic bacterium of the candidate phylum Aminicenantes from deep subsurface aquifer revealed its physiology and ecological role.</title>
        <authorList>
            <person name="Kadnikov V.V."/>
            <person name="Mardanov A.V."/>
            <person name="Beletsky A.V."/>
            <person name="Karnachuk O.V."/>
            <person name="Ravin N.V."/>
        </authorList>
    </citation>
    <scope>NUCLEOTIDE SEQUENCE [LARGE SCALE GENOMIC DNA]</scope>
    <source>
        <strain evidence="4">BY38</strain>
    </source>
</reference>
<evidence type="ECO:0000313" key="4">
    <source>
        <dbReference type="EMBL" id="RFT14701.1"/>
    </source>
</evidence>
<name>A0A3E2BIZ3_9BACT</name>
<dbReference type="SUPFAM" id="SSF48452">
    <property type="entry name" value="TPR-like"/>
    <property type="match status" value="3"/>
</dbReference>
<feature type="repeat" description="TPR" evidence="3">
    <location>
        <begin position="237"/>
        <end position="270"/>
    </location>
</feature>
<dbReference type="PANTHER" id="PTHR45586:SF1">
    <property type="entry name" value="LIPOPOLYSACCHARIDE ASSEMBLY PROTEIN B"/>
    <property type="match status" value="1"/>
</dbReference>
<dbReference type="PROSITE" id="PS50005">
    <property type="entry name" value="TPR"/>
    <property type="match status" value="3"/>
</dbReference>
<evidence type="ECO:0000256" key="1">
    <source>
        <dbReference type="ARBA" id="ARBA00022737"/>
    </source>
</evidence>
<comment type="caution">
    <text evidence="4">The sequence shown here is derived from an EMBL/GenBank/DDBJ whole genome shotgun (WGS) entry which is preliminary data.</text>
</comment>
<organism evidence="4 5">
    <name type="scientific">Candidatus Saccharicenans subterraneus</name>
    <dbReference type="NCBI Taxonomy" id="2508984"/>
    <lineage>
        <taxon>Bacteria</taxon>
        <taxon>Candidatus Aminicenantota</taxon>
        <taxon>Candidatus Aminicenantia</taxon>
        <taxon>Candidatus Aminicenantales</taxon>
        <taxon>Candidatus Saccharicenantaceae</taxon>
        <taxon>Candidatus Saccharicenans</taxon>
    </lineage>
</organism>
<dbReference type="Gene3D" id="1.25.40.10">
    <property type="entry name" value="Tetratricopeptide repeat domain"/>
    <property type="match status" value="4"/>
</dbReference>
<keyword evidence="2 3" id="KW-0802">TPR repeat</keyword>